<dbReference type="Pfam" id="PF00535">
    <property type="entry name" value="Glycos_transf_2"/>
    <property type="match status" value="1"/>
</dbReference>
<reference evidence="4 7" key="2">
    <citation type="submission" date="2016-08" db="EMBL/GenBank/DDBJ databases">
        <title>Characterization of Isolates of Eisenbergiella tayi Derived from Blood Cultures, Using Whole Genome Sequencing.</title>
        <authorList>
            <person name="Bernier A.-M."/>
            <person name="Burdz T."/>
            <person name="Wiebe D."/>
            <person name="Bernard K."/>
        </authorList>
    </citation>
    <scope>NUCLEOTIDE SEQUENCE [LARGE SCALE GENOMIC DNA]</scope>
    <source>
        <strain evidence="4 7">NML120146</strain>
    </source>
</reference>
<evidence type="ECO:0000313" key="4">
    <source>
        <dbReference type="EMBL" id="ODR57716.1"/>
    </source>
</evidence>
<dbReference type="GO" id="GO:0016757">
    <property type="term" value="F:glycosyltransferase activity"/>
    <property type="evidence" value="ECO:0007669"/>
    <property type="project" value="UniProtKB-KW"/>
</dbReference>
<dbReference type="Proteomes" id="UP000094869">
    <property type="component" value="Unassembled WGS sequence"/>
</dbReference>
<dbReference type="InterPro" id="IPR029044">
    <property type="entry name" value="Nucleotide-diphossugar_trans"/>
</dbReference>
<evidence type="ECO:0000313" key="6">
    <source>
        <dbReference type="Proteomes" id="UP000094271"/>
    </source>
</evidence>
<dbReference type="SUPFAM" id="SSF53448">
    <property type="entry name" value="Nucleotide-diphospho-sugar transferases"/>
    <property type="match status" value="1"/>
</dbReference>
<reference evidence="2 5" key="1">
    <citation type="submission" date="2016-07" db="EMBL/GenBank/DDBJ databases">
        <title>Characterization of isolates of Eisenbergiella tayi derived from blood cultures, using whole genome sequencing.</title>
        <authorList>
            <person name="Burdz T."/>
            <person name="Wiebe D."/>
            <person name="Huynh C."/>
            <person name="Bernard K."/>
        </authorList>
    </citation>
    <scope>NUCLEOTIDE SEQUENCE [LARGE SCALE GENOMIC DNA]</scope>
    <source>
        <strain evidence="2 5">NML 110608</strain>
    </source>
</reference>
<dbReference type="EMBL" id="MEHD01000021">
    <property type="protein sequence ID" value="ODR57716.1"/>
    <property type="molecule type" value="Genomic_DNA"/>
</dbReference>
<sequence>MSNNILPKSDLYKITIITVSFNAEKTIKETINSVLMQENAAFEYIIKDGGSRDTTNNIVNSYRDQFSKRQIKFRHIINPDSGIYEAMNEAALLADGEYLLFLNADDQLYDSNVIDKAVGFLSNHTQCDVLYGDTIMKDGCDVSVFKGDMMLINRRMPFAHQSCFVKVSEFKKMLFNEKYRICADYDLILSLYQNGKIFLNMDTVISVYSLGGISSTQFVPKMKEHLMILAEHGFVSRYSPYIFLKMLEAYMKTFILALCPKALLTGLKRLYKYRIKKYEEIKL</sequence>
<accession>A0A1E3AAR7</accession>
<feature type="domain" description="Glycosyltransferase 2-like" evidence="1">
    <location>
        <begin position="15"/>
        <end position="131"/>
    </location>
</feature>
<dbReference type="EMBL" id="MEHA01000014">
    <property type="protein sequence ID" value="ODR49150.1"/>
    <property type="molecule type" value="Genomic_DNA"/>
</dbReference>
<proteinExistence type="predicted"/>
<dbReference type="Gene3D" id="3.90.550.10">
    <property type="entry name" value="Spore Coat Polysaccharide Biosynthesis Protein SpsA, Chain A"/>
    <property type="match status" value="1"/>
</dbReference>
<evidence type="ECO:0000313" key="2">
    <source>
        <dbReference type="EMBL" id="ODM05818.1"/>
    </source>
</evidence>
<dbReference type="RefSeq" id="WP_069151968.1">
    <property type="nucleotide sequence ID" value="NZ_DBFYTW010000154.1"/>
</dbReference>
<dbReference type="PANTHER" id="PTHR22916:SF67">
    <property type="entry name" value="COLANIC ACID BIOSYNTHESIS GLYCOSYL TRANSFERASE WCAE-RELATED"/>
    <property type="match status" value="1"/>
</dbReference>
<protein>
    <submittedName>
        <fullName evidence="2">PGL/p-HBAD biosynthesis glycosyltransferase</fullName>
        <ecNumber evidence="2">2.4.1.-</ecNumber>
    </submittedName>
</protein>
<evidence type="ECO:0000313" key="5">
    <source>
        <dbReference type="Proteomes" id="UP000094067"/>
    </source>
</evidence>
<dbReference type="PANTHER" id="PTHR22916">
    <property type="entry name" value="GLYCOSYLTRANSFERASE"/>
    <property type="match status" value="1"/>
</dbReference>
<dbReference type="OrthoDB" id="396512at2"/>
<dbReference type="AlphaFoldDB" id="A0A1E3AAR7"/>
<evidence type="ECO:0000313" key="7">
    <source>
        <dbReference type="Proteomes" id="UP000094869"/>
    </source>
</evidence>
<comment type="caution">
    <text evidence="2">The sequence shown here is derived from an EMBL/GenBank/DDBJ whole genome shotgun (WGS) entry which is preliminary data.</text>
</comment>
<keyword evidence="7" id="KW-1185">Reference proteome</keyword>
<evidence type="ECO:0000259" key="1">
    <source>
        <dbReference type="Pfam" id="PF00535"/>
    </source>
</evidence>
<dbReference type="Proteomes" id="UP000094067">
    <property type="component" value="Unassembled WGS sequence"/>
</dbReference>
<dbReference type="EMBL" id="MCGH01000002">
    <property type="protein sequence ID" value="ODM05818.1"/>
    <property type="molecule type" value="Genomic_DNA"/>
</dbReference>
<dbReference type="CDD" id="cd06433">
    <property type="entry name" value="GT_2_WfgS_like"/>
    <property type="match status" value="1"/>
</dbReference>
<keyword evidence="2" id="KW-0808">Transferase</keyword>
<gene>
    <name evidence="3" type="ORF">BEI59_18730</name>
    <name evidence="2" type="ORF">BEI61_01707</name>
    <name evidence="4" type="ORF">BEI63_11490</name>
</gene>
<name>A0A1E3AAR7_9FIRM</name>
<dbReference type="InterPro" id="IPR001173">
    <property type="entry name" value="Glyco_trans_2-like"/>
</dbReference>
<evidence type="ECO:0000313" key="3">
    <source>
        <dbReference type="EMBL" id="ODR49150.1"/>
    </source>
</evidence>
<dbReference type="Proteomes" id="UP000094271">
    <property type="component" value="Unassembled WGS sequence"/>
</dbReference>
<dbReference type="EC" id="2.4.1.-" evidence="2"/>
<reference evidence="3 6" key="3">
    <citation type="submission" date="2016-08" db="EMBL/GenBank/DDBJ databases">
        <authorList>
            <person name="Seilhamer J.J."/>
        </authorList>
    </citation>
    <scope>NUCLEOTIDE SEQUENCE [LARGE SCALE GENOMIC DNA]</scope>
    <source>
        <strain evidence="3 6">NML150140-1</strain>
    </source>
</reference>
<keyword evidence="2" id="KW-0328">Glycosyltransferase</keyword>
<organism evidence="2 5">
    <name type="scientific">Eisenbergiella tayi</name>
    <dbReference type="NCBI Taxonomy" id="1432052"/>
    <lineage>
        <taxon>Bacteria</taxon>
        <taxon>Bacillati</taxon>
        <taxon>Bacillota</taxon>
        <taxon>Clostridia</taxon>
        <taxon>Lachnospirales</taxon>
        <taxon>Lachnospiraceae</taxon>
        <taxon>Eisenbergiella</taxon>
    </lineage>
</organism>